<dbReference type="Proteomes" id="UP000467700">
    <property type="component" value="Unassembled WGS sequence"/>
</dbReference>
<dbReference type="OrthoDB" id="3054012at2759"/>
<evidence type="ECO:0000256" key="1">
    <source>
        <dbReference type="SAM" id="MobiDB-lite"/>
    </source>
</evidence>
<sequence>MPPAQDPQPQPQPMNVSPTPTSDQQLQQNASKTCRMVLPNLSFPLRSCCWHGSVPLRISSTVGTRYEHSFMYSNGTSGIANQPQNTPQAGGSGAVASRGIWTKMKAVVSLASSLLGRRLKMVKDKLSAVRLRTRAFVMV</sequence>
<name>A0A8S0W855_CYCAE</name>
<feature type="region of interest" description="Disordered" evidence="1">
    <location>
        <begin position="1"/>
        <end position="30"/>
    </location>
</feature>
<proteinExistence type="predicted"/>
<gene>
    <name evidence="2" type="ORF">AAE3_LOCUS3332</name>
</gene>
<dbReference type="EMBL" id="CACVBS010000031">
    <property type="protein sequence ID" value="CAA7260956.1"/>
    <property type="molecule type" value="Genomic_DNA"/>
</dbReference>
<protein>
    <submittedName>
        <fullName evidence="2">Uncharacterized protein</fullName>
    </submittedName>
</protein>
<keyword evidence="3" id="KW-1185">Reference proteome</keyword>
<reference evidence="2 3" key="1">
    <citation type="submission" date="2020-01" db="EMBL/GenBank/DDBJ databases">
        <authorList>
            <person name="Gupta K D."/>
        </authorList>
    </citation>
    <scope>NUCLEOTIDE SEQUENCE [LARGE SCALE GENOMIC DNA]</scope>
</reference>
<accession>A0A8S0W855</accession>
<feature type="compositionally biased region" description="Polar residues" evidence="1">
    <location>
        <begin position="14"/>
        <end position="30"/>
    </location>
</feature>
<evidence type="ECO:0000313" key="3">
    <source>
        <dbReference type="Proteomes" id="UP000467700"/>
    </source>
</evidence>
<evidence type="ECO:0000313" key="2">
    <source>
        <dbReference type="EMBL" id="CAA7260956.1"/>
    </source>
</evidence>
<dbReference type="AlphaFoldDB" id="A0A8S0W855"/>
<comment type="caution">
    <text evidence="2">The sequence shown here is derived from an EMBL/GenBank/DDBJ whole genome shotgun (WGS) entry which is preliminary data.</text>
</comment>
<organism evidence="2 3">
    <name type="scientific">Cyclocybe aegerita</name>
    <name type="common">Black poplar mushroom</name>
    <name type="synonym">Agrocybe aegerita</name>
    <dbReference type="NCBI Taxonomy" id="1973307"/>
    <lineage>
        <taxon>Eukaryota</taxon>
        <taxon>Fungi</taxon>
        <taxon>Dikarya</taxon>
        <taxon>Basidiomycota</taxon>
        <taxon>Agaricomycotina</taxon>
        <taxon>Agaricomycetes</taxon>
        <taxon>Agaricomycetidae</taxon>
        <taxon>Agaricales</taxon>
        <taxon>Agaricineae</taxon>
        <taxon>Bolbitiaceae</taxon>
        <taxon>Cyclocybe</taxon>
    </lineage>
</organism>
<feature type="compositionally biased region" description="Pro residues" evidence="1">
    <location>
        <begin position="1"/>
        <end position="12"/>
    </location>
</feature>